<dbReference type="Gene3D" id="1.25.40.10">
    <property type="entry name" value="Tetratricopeptide repeat domain"/>
    <property type="match status" value="1"/>
</dbReference>
<feature type="transmembrane region" description="Helical" evidence="2">
    <location>
        <begin position="799"/>
        <end position="819"/>
    </location>
</feature>
<keyword evidence="2" id="KW-1133">Transmembrane helix</keyword>
<dbReference type="EMBL" id="CAJNOJ010000411">
    <property type="protein sequence ID" value="CAF1438799.1"/>
    <property type="molecule type" value="Genomic_DNA"/>
</dbReference>
<organism evidence="4 6">
    <name type="scientific">Adineta ricciae</name>
    <name type="common">Rotifer</name>
    <dbReference type="NCBI Taxonomy" id="249248"/>
    <lineage>
        <taxon>Eukaryota</taxon>
        <taxon>Metazoa</taxon>
        <taxon>Spiralia</taxon>
        <taxon>Gnathifera</taxon>
        <taxon>Rotifera</taxon>
        <taxon>Eurotatoria</taxon>
        <taxon>Bdelloidea</taxon>
        <taxon>Adinetida</taxon>
        <taxon>Adinetidae</taxon>
        <taxon>Adineta</taxon>
    </lineage>
</organism>
<dbReference type="PROSITE" id="PS51996">
    <property type="entry name" value="TR_MART"/>
    <property type="match status" value="1"/>
</dbReference>
<evidence type="ECO:0000256" key="2">
    <source>
        <dbReference type="SAM" id="Phobius"/>
    </source>
</evidence>
<evidence type="ECO:0000313" key="5">
    <source>
        <dbReference type="Proteomes" id="UP000663828"/>
    </source>
</evidence>
<evidence type="ECO:0000256" key="1">
    <source>
        <dbReference type="PROSITE-ProRule" id="PRU00339"/>
    </source>
</evidence>
<dbReference type="Gene3D" id="3.90.176.10">
    <property type="entry name" value="Toxin ADP-ribosyltransferase, Chain A, domain 1"/>
    <property type="match status" value="1"/>
</dbReference>
<dbReference type="AlphaFoldDB" id="A0A815NT78"/>
<protein>
    <submittedName>
        <fullName evidence="4">Uncharacterized protein</fullName>
    </submittedName>
</protein>
<comment type="caution">
    <text evidence="4">The sequence shown here is derived from an EMBL/GenBank/DDBJ whole genome shotgun (WGS) entry which is preliminary data.</text>
</comment>
<evidence type="ECO:0000313" key="4">
    <source>
        <dbReference type="EMBL" id="CAF1438799.1"/>
    </source>
</evidence>
<evidence type="ECO:0000313" key="6">
    <source>
        <dbReference type="Proteomes" id="UP000663852"/>
    </source>
</evidence>
<reference evidence="4" key="1">
    <citation type="submission" date="2021-02" db="EMBL/GenBank/DDBJ databases">
        <authorList>
            <person name="Nowell W R."/>
        </authorList>
    </citation>
    <scope>NUCLEOTIDE SEQUENCE</scope>
</reference>
<feature type="transmembrane region" description="Helical" evidence="2">
    <location>
        <begin position="982"/>
        <end position="1002"/>
    </location>
</feature>
<proteinExistence type="predicted"/>
<dbReference type="OrthoDB" id="10058203at2759"/>
<dbReference type="SUPFAM" id="SSF56399">
    <property type="entry name" value="ADP-ribosylation"/>
    <property type="match status" value="1"/>
</dbReference>
<keyword evidence="2" id="KW-0812">Transmembrane</keyword>
<dbReference type="SUPFAM" id="SSF48452">
    <property type="entry name" value="TPR-like"/>
    <property type="match status" value="1"/>
</dbReference>
<dbReference type="PROSITE" id="PS50005">
    <property type="entry name" value="TPR"/>
    <property type="match status" value="2"/>
</dbReference>
<evidence type="ECO:0000313" key="3">
    <source>
        <dbReference type="EMBL" id="CAF1145924.1"/>
    </source>
</evidence>
<dbReference type="InterPro" id="IPR011990">
    <property type="entry name" value="TPR-like_helical_dom_sf"/>
</dbReference>
<dbReference type="Proteomes" id="UP000663852">
    <property type="component" value="Unassembled WGS sequence"/>
</dbReference>
<keyword evidence="2" id="KW-0472">Membrane</keyword>
<feature type="transmembrane region" description="Helical" evidence="2">
    <location>
        <begin position="952"/>
        <end position="976"/>
    </location>
</feature>
<dbReference type="EMBL" id="CAJNOR010001454">
    <property type="protein sequence ID" value="CAF1145924.1"/>
    <property type="molecule type" value="Genomic_DNA"/>
</dbReference>
<dbReference type="Pfam" id="PF13181">
    <property type="entry name" value="TPR_8"/>
    <property type="match status" value="1"/>
</dbReference>
<keyword evidence="5" id="KW-1185">Reference proteome</keyword>
<feature type="transmembrane region" description="Helical" evidence="2">
    <location>
        <begin position="721"/>
        <end position="741"/>
    </location>
</feature>
<dbReference type="SMART" id="SM00028">
    <property type="entry name" value="TPR"/>
    <property type="match status" value="3"/>
</dbReference>
<feature type="repeat" description="TPR" evidence="1">
    <location>
        <begin position="624"/>
        <end position="657"/>
    </location>
</feature>
<keyword evidence="1" id="KW-0802">TPR repeat</keyword>
<feature type="transmembrane region" description="Helical" evidence="2">
    <location>
        <begin position="825"/>
        <end position="846"/>
    </location>
</feature>
<feature type="repeat" description="TPR" evidence="1">
    <location>
        <begin position="587"/>
        <end position="620"/>
    </location>
</feature>
<name>A0A815NT78_ADIRI</name>
<gene>
    <name evidence="4" type="ORF">EDS130_LOCUS38719</name>
    <name evidence="3" type="ORF">XAT740_LOCUS20681</name>
</gene>
<accession>A0A815NT78</accession>
<sequence>MSIKSVTTAGTLRGREQDLDGDYYIIYVKVNKENSFDPTRFNTADMERLKQYVKITKVFDDLTKFHSYLQTIRNEKILLVLAIGSTSDEKWCKFNENIFSKIGFSTTILNHPRILSISILENTKFTIYNMVYPFSLRKNVLKRKQTIFTTNNQTQLWNKVRSFSTALSTVDIICYDKYELNEPNATYHELNRSYFPNYIIRRNMFSALNCVTSTGFQTVILIVVDETIEKMIQNINNDKYVFLLRALSSIYVYKLSDTRPPYIREMTFFLDRDDLSNGLMNDIIADLVTVQKPNYCFSSDENNQQMSLRSLKKIQFALLTEDFSCLPQIPSAKFEMFEECRRQYENNESELKKIAEFERDYFAISPITMYTRDSFLYRLLNDACRTENIDMMYKFRYYIHDLYKKLNQLHEEFLSSLPNSDTFQLYRGQFMSRYEFENLQQNIGQLYSTNTFLSTTMDAAVAFEYFSSPGDVQQPDVVNVLFIYTIDTRLRHTKPFASIEKDSCVADEKEVLFCMGTAFRIDSIDRSSDNHFWKVTATLVETSEPKSITEVLMKSDHYNIEIHDLQEVERYYQMIIDEYFDHNDTFIRAQIGIAQIYTYRGEYSAAIELYEKSIVKSPKLNYKIQFYITIGQIYQRNFEYIASLSAYQEALQLIDDRNSIEYIQLLIYNADVHKLLKDYNSAKQFYTKALGIPNVPTNLHRMCQTHLNEMGVKSRLLADSIFHLVMLICMVCIFTAVYFISKYCPQVILEKYDIICIHLMSILKLVRDIESKLVLTLFNYFCTFFLNKRESLIIYEKQATTVVWLYMLYVNIFISWQLAPYLCSHITIPINVMIMRLYLCFVSFFIEFDYCTHGFVCGWFLPMHSVPLLIVCHWLLYSMKKPEFIFHTNYILYLKTQIRQIECLNHLFDRFINLLSSKTRFYFRICLFILSVMYKPYAFLHTNYDLSEKSMVFIFIYLSIWSLNPLPSYFFIPLYLSRQFDLFYTYIYFLYPLQALIFEPLFEIMKKRDEEERKINLPVGTTSGMTIELSNISSLYNQAQNQSIKQFLEFPPVTGSDFLVQAEKQKRAIDHETSQLQIGIR</sequence>
<dbReference type="Proteomes" id="UP000663828">
    <property type="component" value="Unassembled WGS sequence"/>
</dbReference>
<feature type="transmembrane region" description="Helical" evidence="2">
    <location>
        <begin position="921"/>
        <end position="940"/>
    </location>
</feature>
<dbReference type="InterPro" id="IPR019734">
    <property type="entry name" value="TPR_rpt"/>
</dbReference>
<feature type="transmembrane region" description="Helical" evidence="2">
    <location>
        <begin position="858"/>
        <end position="877"/>
    </location>
</feature>